<evidence type="ECO:0000256" key="4">
    <source>
        <dbReference type="ARBA" id="ARBA00022692"/>
    </source>
</evidence>
<dbReference type="SUPFAM" id="SSF82861">
    <property type="entry name" value="Mechanosensitive channel protein MscS (YggB), transmembrane region"/>
    <property type="match status" value="1"/>
</dbReference>
<dbReference type="Proteomes" id="UP000316196">
    <property type="component" value="Unassembled WGS sequence"/>
</dbReference>
<dbReference type="EMBL" id="VFOR01000002">
    <property type="protein sequence ID" value="TQL58444.1"/>
    <property type="molecule type" value="Genomic_DNA"/>
</dbReference>
<feature type="region of interest" description="Disordered" evidence="7">
    <location>
        <begin position="291"/>
        <end position="315"/>
    </location>
</feature>
<dbReference type="InterPro" id="IPR049142">
    <property type="entry name" value="MS_channel_1st"/>
</dbReference>
<dbReference type="InterPro" id="IPR023408">
    <property type="entry name" value="MscS_beta-dom_sf"/>
</dbReference>
<dbReference type="PANTHER" id="PTHR30460:SF0">
    <property type="entry name" value="MODERATE CONDUCTANCE MECHANOSENSITIVE CHANNEL YBIO"/>
    <property type="match status" value="1"/>
</dbReference>
<feature type="transmembrane region" description="Helical" evidence="8">
    <location>
        <begin position="20"/>
        <end position="38"/>
    </location>
</feature>
<keyword evidence="12" id="KW-1185">Reference proteome</keyword>
<evidence type="ECO:0000256" key="1">
    <source>
        <dbReference type="ARBA" id="ARBA00004651"/>
    </source>
</evidence>
<evidence type="ECO:0000256" key="8">
    <source>
        <dbReference type="SAM" id="Phobius"/>
    </source>
</evidence>
<evidence type="ECO:0000259" key="9">
    <source>
        <dbReference type="Pfam" id="PF00924"/>
    </source>
</evidence>
<dbReference type="AlphaFoldDB" id="A0A542ZDM0"/>
<accession>A0A542ZDM0</accession>
<comment type="similarity">
    <text evidence="2">Belongs to the MscS (TC 1.A.23) family.</text>
</comment>
<keyword evidence="3" id="KW-1003">Cell membrane</keyword>
<evidence type="ECO:0000256" key="6">
    <source>
        <dbReference type="ARBA" id="ARBA00023136"/>
    </source>
</evidence>
<evidence type="ECO:0000256" key="2">
    <source>
        <dbReference type="ARBA" id="ARBA00008017"/>
    </source>
</evidence>
<keyword evidence="6 8" id="KW-0472">Membrane</keyword>
<dbReference type="InterPro" id="IPR011066">
    <property type="entry name" value="MscS_channel_C_sf"/>
</dbReference>
<protein>
    <submittedName>
        <fullName evidence="11">Small conductance mechanosensitive channel</fullName>
    </submittedName>
</protein>
<evidence type="ECO:0000256" key="3">
    <source>
        <dbReference type="ARBA" id="ARBA00022475"/>
    </source>
</evidence>
<gene>
    <name evidence="11" type="ORF">FB460_2307</name>
</gene>
<dbReference type="SUPFAM" id="SSF82689">
    <property type="entry name" value="Mechanosensitive channel protein MscS (YggB), C-terminal domain"/>
    <property type="match status" value="1"/>
</dbReference>
<dbReference type="Gene3D" id="2.30.30.60">
    <property type="match status" value="1"/>
</dbReference>
<evidence type="ECO:0000256" key="5">
    <source>
        <dbReference type="ARBA" id="ARBA00022989"/>
    </source>
</evidence>
<dbReference type="GO" id="GO:0008381">
    <property type="term" value="F:mechanosensitive monoatomic ion channel activity"/>
    <property type="evidence" value="ECO:0007669"/>
    <property type="project" value="InterPro"/>
</dbReference>
<evidence type="ECO:0000313" key="11">
    <source>
        <dbReference type="EMBL" id="TQL58444.1"/>
    </source>
</evidence>
<feature type="domain" description="Mechanosensitive ion channel MscS" evidence="9">
    <location>
        <begin position="127"/>
        <end position="188"/>
    </location>
</feature>
<keyword evidence="5 8" id="KW-1133">Transmembrane helix</keyword>
<comment type="caution">
    <text evidence="11">The sequence shown here is derived from an EMBL/GenBank/DDBJ whole genome shotgun (WGS) entry which is preliminary data.</text>
</comment>
<organism evidence="11 12">
    <name type="scientific">Propioniferax innocua</name>
    <dbReference type="NCBI Taxonomy" id="1753"/>
    <lineage>
        <taxon>Bacteria</taxon>
        <taxon>Bacillati</taxon>
        <taxon>Actinomycetota</taxon>
        <taxon>Actinomycetes</taxon>
        <taxon>Propionibacteriales</taxon>
        <taxon>Propionibacteriaceae</taxon>
        <taxon>Propioniferax</taxon>
    </lineage>
</organism>
<feature type="transmembrane region" description="Helical" evidence="8">
    <location>
        <begin position="109"/>
        <end position="128"/>
    </location>
</feature>
<dbReference type="InterPro" id="IPR006685">
    <property type="entry name" value="MscS_channel_2nd"/>
</dbReference>
<dbReference type="InterPro" id="IPR011014">
    <property type="entry name" value="MscS_channel_TM-2"/>
</dbReference>
<evidence type="ECO:0000256" key="7">
    <source>
        <dbReference type="SAM" id="MobiDB-lite"/>
    </source>
</evidence>
<proteinExistence type="inferred from homology"/>
<dbReference type="Pfam" id="PF00924">
    <property type="entry name" value="MS_channel_2nd"/>
    <property type="match status" value="1"/>
</dbReference>
<dbReference type="InterPro" id="IPR045276">
    <property type="entry name" value="YbiO_bact"/>
</dbReference>
<sequence length="315" mass="33691">MCGAGINDDVKSLMFEWPETAIQIGLVVVVAVAARIILHFGIRRVVDATVKSAKLAAENPKKRIGVDVARVRARTGALASMLRSVSTVVIVIVAVMMIMQILGLPLAPLLASAGVGGLALGFGAQSIVKDLLSGIFMIIEDQYGVGDVVDTGDVIGTVEEVTLRITKLRDYDGVIWYIRNGEILRIANKTQGWNTAWVDFPVAYNADPARTIAVLEGTCEDVYADPKWNEKMLEKPIVLGVGEVQNGTMTVKAMAKCLPETHWGVKRELLEVGMSRLRAAGIPGPILFSTPNADGPGAFGPGAETSSVEQIDPRD</sequence>
<evidence type="ECO:0000313" key="12">
    <source>
        <dbReference type="Proteomes" id="UP000316196"/>
    </source>
</evidence>
<reference evidence="11 12" key="1">
    <citation type="submission" date="2019-06" db="EMBL/GenBank/DDBJ databases">
        <title>Sequencing the genomes of 1000 actinobacteria strains.</title>
        <authorList>
            <person name="Klenk H.-P."/>
        </authorList>
    </citation>
    <scope>NUCLEOTIDE SEQUENCE [LARGE SCALE GENOMIC DNA]</scope>
    <source>
        <strain evidence="11 12">DSM 8251</strain>
    </source>
</reference>
<keyword evidence="4 8" id="KW-0812">Transmembrane</keyword>
<dbReference type="GO" id="GO:0005886">
    <property type="term" value="C:plasma membrane"/>
    <property type="evidence" value="ECO:0007669"/>
    <property type="project" value="UniProtKB-SubCell"/>
</dbReference>
<dbReference type="PANTHER" id="PTHR30460">
    <property type="entry name" value="MODERATE CONDUCTANCE MECHANOSENSITIVE CHANNEL YBIO"/>
    <property type="match status" value="1"/>
</dbReference>
<feature type="transmembrane region" description="Helical" evidence="8">
    <location>
        <begin position="80"/>
        <end position="103"/>
    </location>
</feature>
<dbReference type="InterPro" id="IPR010920">
    <property type="entry name" value="LSM_dom_sf"/>
</dbReference>
<dbReference type="SUPFAM" id="SSF50182">
    <property type="entry name" value="Sm-like ribonucleoproteins"/>
    <property type="match status" value="1"/>
</dbReference>
<evidence type="ECO:0000259" key="10">
    <source>
        <dbReference type="Pfam" id="PF21088"/>
    </source>
</evidence>
<dbReference type="Gene3D" id="1.10.287.1260">
    <property type="match status" value="1"/>
</dbReference>
<feature type="domain" description="Mechanosensitive ion channel transmembrane helices 2/3" evidence="10">
    <location>
        <begin position="86"/>
        <end position="125"/>
    </location>
</feature>
<dbReference type="Pfam" id="PF21088">
    <property type="entry name" value="MS_channel_1st"/>
    <property type="match status" value="1"/>
</dbReference>
<dbReference type="FunFam" id="2.30.30.60:FF:000001">
    <property type="entry name" value="MscS Mechanosensitive ion channel"/>
    <property type="match status" value="1"/>
</dbReference>
<dbReference type="Gene3D" id="3.30.70.100">
    <property type="match status" value="1"/>
</dbReference>
<name>A0A542ZDM0_9ACTN</name>
<comment type="subcellular location">
    <subcellularLocation>
        <location evidence="1">Cell membrane</location>
        <topology evidence="1">Multi-pass membrane protein</topology>
    </subcellularLocation>
</comment>